<reference evidence="9 10" key="1">
    <citation type="journal article" date="2024" name="BMC Genomics">
        <title>De novo assembly and annotation of Popillia japonica's genome with initial clues to its potential as an invasive pest.</title>
        <authorList>
            <person name="Cucini C."/>
            <person name="Boschi S."/>
            <person name="Funari R."/>
            <person name="Cardaioli E."/>
            <person name="Iannotti N."/>
            <person name="Marturano G."/>
            <person name="Paoli F."/>
            <person name="Bruttini M."/>
            <person name="Carapelli A."/>
            <person name="Frati F."/>
            <person name="Nardi F."/>
        </authorList>
    </citation>
    <scope>NUCLEOTIDE SEQUENCE [LARGE SCALE GENOMIC DNA]</scope>
    <source>
        <strain evidence="9">DMR45628</strain>
    </source>
</reference>
<evidence type="ECO:0000313" key="9">
    <source>
        <dbReference type="EMBL" id="KAK9747265.1"/>
    </source>
</evidence>
<evidence type="ECO:0000256" key="5">
    <source>
        <dbReference type="ARBA" id="ARBA00023180"/>
    </source>
</evidence>
<gene>
    <name evidence="9" type="ORF">QE152_g5455</name>
</gene>
<accession>A0AAW1MNR5</accession>
<sequence>MVCLNKKKGVGISWTVAFLVLWSTATVATPVGECPSSDYGNATFLRDSADCSVFYFCNWGEPIEFVCPNGLLFNLERNSCDWAEDTECSVVTEEVPTCDGCSRAKCPAINDDYVTFFPHDTDCGKYCMCDWGVAYERPCPAGLHWNTKLDVCDWPHSAGCTLGEDGGCNAATEDTPTENSSTEDSSTDSSTNSTDIPPISSEGCENIMCPENNKGNVTFFPHEDNCERYCVCNWGNAISMSCPPGLHFNTDLEVCDNIGSANCDISGELTTEIPTESTDETENLSTQVPTSTTETETDAPVEETTGTSATEPAEETTTTTEVPEDQSTEGETEGPVEETTTTTEVPEDQSTEGETEGPVEETTTTTEVPEDQSTEAETEGPVEETTTTTEVPEDQSTEAETEGPKQKDQQKRPQPQQKYLKINQLRQKQKDQQKRPQPQQKCLKINQLRQKQKDQQKRSQPQQKYLKINQLRQKQKDQQKRSQPQQKYLKINQLRQKQKDQQKRPQPQQKCLKINQLRQKPKDQQKRSQPQQKYLKINQLRQKQKDQQKRPQPQHTTEVPEDQSTEAETEGPAEETTTTTEVSEDQSTEAETEGPAEETTTTTEVPEDLSTEGETEVPTELTTTNAPTEISTESTTHVTTEEYTEVPTDDSCSDIACLATTQTVLYSHKTVCNKFCICSFGMVMEVPCIGDFQFNSALDGTSETEEDLTELPEANDDGCSYAACSAANSTTFYPHKSDYNTDVTTVAPAIPPTTGCSHAVCSKTDDPVFFGHATDCGKYCVCNYGFAVEMPCPSGLYFNTELDICDYPQNVSCNENLDQSTPAPPESPVNSESCAHEVCMNDNSAFFYPHVSDCSKYCICSLGLTIEMACPTGSYYSQQLNTCNNDEDADCEESEDVTYPSVEFQGCLNVTCPDIDDDNVTFYPHDFDCERYCVCNWGYAIEMPCPEGLYFNTDLNVCDIPENSGCYNEEATTTEEENGSSTTEGGEEEETNETEPDDLVSTTETTEEDISSTSTTEDVTSTTEPAISTTEPEVPTTEPTVPIIGCDSALCPLVNDVYVTFLAHKLDCGKYCVCDWGRAIEMSCPPGLHFNTNYNVCDYPSNAKCTV</sequence>
<feature type="domain" description="Chitin-binding type-2" evidence="8">
    <location>
        <begin position="836"/>
        <end position="893"/>
    </location>
</feature>
<organism evidence="9 10">
    <name type="scientific">Popillia japonica</name>
    <name type="common">Japanese beetle</name>
    <dbReference type="NCBI Taxonomy" id="7064"/>
    <lineage>
        <taxon>Eukaryota</taxon>
        <taxon>Metazoa</taxon>
        <taxon>Ecdysozoa</taxon>
        <taxon>Arthropoda</taxon>
        <taxon>Hexapoda</taxon>
        <taxon>Insecta</taxon>
        <taxon>Pterygota</taxon>
        <taxon>Neoptera</taxon>
        <taxon>Endopterygota</taxon>
        <taxon>Coleoptera</taxon>
        <taxon>Polyphaga</taxon>
        <taxon>Scarabaeiformia</taxon>
        <taxon>Scarabaeidae</taxon>
        <taxon>Rutelinae</taxon>
        <taxon>Popillia</taxon>
    </lineage>
</organism>
<keyword evidence="1" id="KW-0147">Chitin-binding</keyword>
<feature type="domain" description="Chitin-binding type-2" evidence="8">
    <location>
        <begin position="206"/>
        <end position="265"/>
    </location>
</feature>
<feature type="compositionally biased region" description="Acidic residues" evidence="6">
    <location>
        <begin position="582"/>
        <end position="596"/>
    </location>
</feature>
<feature type="chain" id="PRO_5043407756" evidence="7">
    <location>
        <begin position="29"/>
        <end position="1107"/>
    </location>
</feature>
<feature type="domain" description="Chitin-binding type-2" evidence="8">
    <location>
        <begin position="909"/>
        <end position="968"/>
    </location>
</feature>
<keyword evidence="4" id="KW-1015">Disulfide bond</keyword>
<feature type="compositionally biased region" description="Acidic residues" evidence="6">
    <location>
        <begin position="368"/>
        <end position="382"/>
    </location>
</feature>
<dbReference type="PANTHER" id="PTHR23301">
    <property type="entry name" value="CHITIN BINDING PERITROPHIN-A"/>
    <property type="match status" value="1"/>
</dbReference>
<keyword evidence="5" id="KW-0325">Glycoprotein</keyword>
<comment type="caution">
    <text evidence="9">The sequence shown here is derived from an EMBL/GenBank/DDBJ whole genome shotgun (WGS) entry which is preliminary data.</text>
</comment>
<feature type="signal peptide" evidence="7">
    <location>
        <begin position="1"/>
        <end position="28"/>
    </location>
</feature>
<dbReference type="GO" id="GO:0008061">
    <property type="term" value="F:chitin binding"/>
    <property type="evidence" value="ECO:0007669"/>
    <property type="project" value="UniProtKB-KW"/>
</dbReference>
<feature type="compositionally biased region" description="Low complexity" evidence="6">
    <location>
        <begin position="435"/>
        <end position="449"/>
    </location>
</feature>
<feature type="compositionally biased region" description="Acidic residues" evidence="6">
    <location>
        <begin position="322"/>
        <end position="336"/>
    </location>
</feature>
<evidence type="ECO:0000256" key="7">
    <source>
        <dbReference type="SAM" id="SignalP"/>
    </source>
</evidence>
<evidence type="ECO:0000256" key="4">
    <source>
        <dbReference type="ARBA" id="ARBA00023157"/>
    </source>
</evidence>
<dbReference type="AlphaFoldDB" id="A0AAW1MNR5"/>
<feature type="region of interest" description="Disordered" evidence="6">
    <location>
        <begin position="272"/>
        <end position="649"/>
    </location>
</feature>
<dbReference type="InterPro" id="IPR002557">
    <property type="entry name" value="Chitin-bd_dom"/>
</dbReference>
<feature type="compositionally biased region" description="Low complexity" evidence="6">
    <location>
        <begin position="302"/>
        <end position="321"/>
    </location>
</feature>
<keyword evidence="3" id="KW-0677">Repeat</keyword>
<feature type="domain" description="Chitin-binding type-2" evidence="8">
    <location>
        <begin position="103"/>
        <end position="162"/>
    </location>
</feature>
<dbReference type="Pfam" id="PF01607">
    <property type="entry name" value="CBM_14"/>
    <property type="match status" value="7"/>
</dbReference>
<feature type="compositionally biased region" description="Acidic residues" evidence="6">
    <location>
        <begin position="985"/>
        <end position="998"/>
    </location>
</feature>
<dbReference type="PANTHER" id="PTHR23301:SF0">
    <property type="entry name" value="CHITIN-BINDING TYPE-2 DOMAIN-CONTAINING PROTEIN-RELATED"/>
    <property type="match status" value="1"/>
</dbReference>
<dbReference type="EMBL" id="JASPKY010000032">
    <property type="protein sequence ID" value="KAK9747265.1"/>
    <property type="molecule type" value="Genomic_DNA"/>
</dbReference>
<name>A0AAW1MNR5_POPJA</name>
<dbReference type="InterPro" id="IPR051940">
    <property type="entry name" value="Chitin_bind-dev_reg"/>
</dbReference>
<feature type="compositionally biased region" description="Acidic residues" evidence="6">
    <location>
        <begin position="391"/>
        <end position="401"/>
    </location>
</feature>
<dbReference type="PROSITE" id="PS50940">
    <property type="entry name" value="CHIT_BIND_II"/>
    <property type="match status" value="7"/>
</dbReference>
<feature type="compositionally biased region" description="Low complexity" evidence="6">
    <location>
        <begin position="172"/>
        <end position="195"/>
    </location>
</feature>
<feature type="compositionally biased region" description="Acidic residues" evidence="6">
    <location>
        <begin position="559"/>
        <end position="573"/>
    </location>
</feature>
<feature type="compositionally biased region" description="Low complexity" evidence="6">
    <location>
        <begin position="1011"/>
        <end position="1039"/>
    </location>
</feature>
<dbReference type="Gene3D" id="2.170.140.10">
    <property type="entry name" value="Chitin binding domain"/>
    <property type="match status" value="7"/>
</dbReference>
<evidence type="ECO:0000256" key="1">
    <source>
        <dbReference type="ARBA" id="ARBA00022669"/>
    </source>
</evidence>
<proteinExistence type="predicted"/>
<evidence type="ECO:0000313" key="10">
    <source>
        <dbReference type="Proteomes" id="UP001458880"/>
    </source>
</evidence>
<evidence type="ECO:0000256" key="3">
    <source>
        <dbReference type="ARBA" id="ARBA00022737"/>
    </source>
</evidence>
<feature type="domain" description="Chitin-binding type-2" evidence="8">
    <location>
        <begin position="31"/>
        <end position="90"/>
    </location>
</feature>
<dbReference type="SMART" id="SM00494">
    <property type="entry name" value="ChtBD2"/>
    <property type="match status" value="8"/>
</dbReference>
<feature type="domain" description="Chitin-binding type-2" evidence="8">
    <location>
        <begin position="1048"/>
        <end position="1107"/>
    </location>
</feature>
<evidence type="ECO:0000256" key="2">
    <source>
        <dbReference type="ARBA" id="ARBA00022729"/>
    </source>
</evidence>
<feature type="compositionally biased region" description="Low complexity" evidence="6">
    <location>
        <begin position="628"/>
        <end position="638"/>
    </location>
</feature>
<feature type="region of interest" description="Disordered" evidence="6">
    <location>
        <begin position="969"/>
        <end position="1039"/>
    </location>
</feature>
<protein>
    <submittedName>
        <fullName evidence="9">Chitin binding Peritrophin-A domain</fullName>
    </submittedName>
</protein>
<feature type="compositionally biased region" description="Low complexity" evidence="6">
    <location>
        <begin position="504"/>
        <end position="513"/>
    </location>
</feature>
<keyword evidence="10" id="KW-1185">Reference proteome</keyword>
<feature type="compositionally biased region" description="Basic and acidic residues" evidence="6">
    <location>
        <begin position="402"/>
        <end position="411"/>
    </location>
</feature>
<feature type="compositionally biased region" description="Acidic residues" evidence="6">
    <location>
        <begin position="605"/>
        <end position="617"/>
    </location>
</feature>
<feature type="compositionally biased region" description="Acidic residues" evidence="6">
    <location>
        <begin position="345"/>
        <end position="359"/>
    </location>
</feature>
<dbReference type="GO" id="GO:0005576">
    <property type="term" value="C:extracellular region"/>
    <property type="evidence" value="ECO:0007669"/>
    <property type="project" value="InterPro"/>
</dbReference>
<keyword evidence="2 7" id="KW-0732">Signal</keyword>
<feature type="region of interest" description="Disordered" evidence="6">
    <location>
        <begin position="171"/>
        <end position="198"/>
    </location>
</feature>
<dbReference type="SUPFAM" id="SSF57625">
    <property type="entry name" value="Invertebrate chitin-binding proteins"/>
    <property type="match status" value="7"/>
</dbReference>
<evidence type="ECO:0000259" key="8">
    <source>
        <dbReference type="PROSITE" id="PS50940"/>
    </source>
</evidence>
<dbReference type="Proteomes" id="UP001458880">
    <property type="component" value="Unassembled WGS sequence"/>
</dbReference>
<dbReference type="InterPro" id="IPR036508">
    <property type="entry name" value="Chitin-bd_dom_sf"/>
</dbReference>
<feature type="domain" description="Chitin-binding type-2" evidence="8">
    <location>
        <begin position="758"/>
        <end position="815"/>
    </location>
</feature>
<evidence type="ECO:0000256" key="6">
    <source>
        <dbReference type="SAM" id="MobiDB-lite"/>
    </source>
</evidence>